<dbReference type="RefSeq" id="WP_194135916.1">
    <property type="nucleotide sequence ID" value="NZ_JADFFK010000013.1"/>
</dbReference>
<keyword evidence="1" id="KW-0645">Protease</keyword>
<gene>
    <name evidence="4" type="ORF">IQ782_17320</name>
</gene>
<keyword evidence="1" id="KW-0479">Metal-binding</keyword>
<evidence type="ECO:0000256" key="1">
    <source>
        <dbReference type="PIRNR" id="PIRNR012702"/>
    </source>
</evidence>
<protein>
    <recommendedName>
        <fullName evidence="1">Microcystinase C</fullName>
        <shortName evidence="1">MlrC</shortName>
    </recommendedName>
</protein>
<sequence>MRVFCASVGFEANTFSPLRTDFTDFEQSFYAPPGTHPETPTLCSAVFPALRRRARAGEIELIEGTATWAEPGGLCNAATWVRLRDEILGQLRAALPVEAVVLGLHGAMIAEGTVDCEGELISAVRALVGPAVKIGVSFDPHSHLSAARTDNADVVIAFKEFPHTDFVETGEAVAALTLRAARGEIAPVVSVFDVRMMDVLPTSIQPMRGFVDDMIALEGSGSILAVSAIHGFMAGDSPDLGAKIVVVTDAARAAGDALAESLGRRLFAMRGSTRPEFLPLAAGIARARASAAEPRKGPVVVADIWDNPGGGTSGDSTLVLRGFLEAGVGNVAFGTIWDPMAVRLCHAAGEGAVLELRFGGKTSATAGAPIDATVEVLHVQRDAVQSFGASVVPLGDVAVIRTGGIEIVLNTNRAQAFSPDLFSNAGIDPMSKDILVVKSTNHFHGAFAPIASEVIYVAVDGPYPNDPATNRYTRLTRPLWPRVDDPFADASATTVL</sequence>
<comment type="caution">
    <text evidence="4">The sequence shown here is derived from an EMBL/GenBank/DDBJ whole genome shotgun (WGS) entry which is preliminary data.</text>
</comment>
<organism evidence="4 5">
    <name type="scientific">Salipiger mangrovisoli</name>
    <dbReference type="NCBI Taxonomy" id="2865933"/>
    <lineage>
        <taxon>Bacteria</taxon>
        <taxon>Pseudomonadati</taxon>
        <taxon>Pseudomonadota</taxon>
        <taxon>Alphaproteobacteria</taxon>
        <taxon>Rhodobacterales</taxon>
        <taxon>Roseobacteraceae</taxon>
        <taxon>Salipiger</taxon>
    </lineage>
</organism>
<dbReference type="EMBL" id="JADFFK010000013">
    <property type="protein sequence ID" value="MBE9638619.1"/>
    <property type="molecule type" value="Genomic_DNA"/>
</dbReference>
<reference evidence="4 5" key="1">
    <citation type="journal article" date="2021" name="Int. J. Syst. Evol. Microbiol.">
        <title>Salipiger mangrovisoli sp. nov., isolated from mangrove soil and the proposal for the reclassification of Paraphaeobacter pallidus as Salipiger pallidus comb. nov.</title>
        <authorList>
            <person name="Du J."/>
            <person name="Liu Y."/>
            <person name="Pei T."/>
            <person name="Deng M.R."/>
            <person name="Zhu H."/>
        </authorList>
    </citation>
    <scope>NUCLEOTIDE SEQUENCE [LARGE SCALE GENOMIC DNA]</scope>
    <source>
        <strain evidence="4 5">6D45A</strain>
    </source>
</reference>
<dbReference type="Proteomes" id="UP000607796">
    <property type="component" value="Unassembled WGS sequence"/>
</dbReference>
<evidence type="ECO:0000313" key="4">
    <source>
        <dbReference type="EMBL" id="MBE9638619.1"/>
    </source>
</evidence>
<keyword evidence="5" id="KW-1185">Reference proteome</keyword>
<evidence type="ECO:0000259" key="3">
    <source>
        <dbReference type="Pfam" id="PF07364"/>
    </source>
</evidence>
<feature type="domain" description="Microcystin LR degradation protein MlrC N-terminal" evidence="3">
    <location>
        <begin position="2"/>
        <end position="287"/>
    </location>
</feature>
<dbReference type="InterPro" id="IPR015995">
    <property type="entry name" value="MlrC_N"/>
</dbReference>
<keyword evidence="1" id="KW-0378">Hydrolase</keyword>
<evidence type="ECO:0000259" key="2">
    <source>
        <dbReference type="Pfam" id="PF07171"/>
    </source>
</evidence>
<dbReference type="Pfam" id="PF07364">
    <property type="entry name" value="DUF1485"/>
    <property type="match status" value="1"/>
</dbReference>
<comment type="function">
    <text evidence="1">Involved in peptidolytic degradation of cyclic heptapeptide hepatotoxin microcystin (MC).</text>
</comment>
<feature type="domain" description="Microcystin LR degradation protein MlrC C-terminal" evidence="2">
    <location>
        <begin position="301"/>
        <end position="474"/>
    </location>
</feature>
<dbReference type="InterPro" id="IPR010799">
    <property type="entry name" value="MlrC_C"/>
</dbReference>
<dbReference type="InterPro" id="IPR009197">
    <property type="entry name" value="MlrC"/>
</dbReference>
<proteinExistence type="inferred from homology"/>
<dbReference type="Pfam" id="PF07171">
    <property type="entry name" value="MlrC_C"/>
    <property type="match status" value="1"/>
</dbReference>
<keyword evidence="1" id="KW-0482">Metalloprotease</keyword>
<evidence type="ECO:0000313" key="5">
    <source>
        <dbReference type="Proteomes" id="UP000607796"/>
    </source>
</evidence>
<comment type="cofactor">
    <cofactor evidence="1">
        <name>Zn(2+)</name>
        <dbReference type="ChEBI" id="CHEBI:29105"/>
    </cofactor>
    <text evidence="1">Binds 1 zinc ion per subunit.</text>
</comment>
<accession>A0ABR9X4U5</accession>
<name>A0ABR9X4U5_9RHOB</name>
<dbReference type="PIRSF" id="PIRSF012702">
    <property type="entry name" value="UCP012702"/>
    <property type="match status" value="1"/>
</dbReference>
<comment type="similarity">
    <text evidence="1">Belongs to the peptidase M81 family.</text>
</comment>